<dbReference type="AlphaFoldDB" id="A0A1G4JKE9"/>
<dbReference type="Pfam" id="PF13002">
    <property type="entry name" value="LDB19"/>
    <property type="match status" value="1"/>
</dbReference>
<feature type="compositionally biased region" description="Polar residues" evidence="1">
    <location>
        <begin position="542"/>
        <end position="556"/>
    </location>
</feature>
<dbReference type="EMBL" id="LT598458">
    <property type="protein sequence ID" value="SCU90957.1"/>
    <property type="molecule type" value="Genomic_DNA"/>
</dbReference>
<dbReference type="Proteomes" id="UP000190274">
    <property type="component" value="Chromosome F"/>
</dbReference>
<dbReference type="GO" id="GO:0070086">
    <property type="term" value="P:ubiquitin-dependent endocytosis"/>
    <property type="evidence" value="ECO:0007669"/>
    <property type="project" value="EnsemblFungi"/>
</dbReference>
<dbReference type="GO" id="GO:0005886">
    <property type="term" value="C:plasma membrane"/>
    <property type="evidence" value="ECO:0007669"/>
    <property type="project" value="EnsemblFungi"/>
</dbReference>
<feature type="domain" description="LDB19 N-terminal" evidence="2">
    <location>
        <begin position="137"/>
        <end position="328"/>
    </location>
</feature>
<feature type="region of interest" description="Disordered" evidence="1">
    <location>
        <begin position="375"/>
        <end position="402"/>
    </location>
</feature>
<feature type="region of interest" description="Disordered" evidence="1">
    <location>
        <begin position="682"/>
        <end position="701"/>
    </location>
</feature>
<dbReference type="GO" id="GO:0000138">
    <property type="term" value="C:Golgi trans cisterna"/>
    <property type="evidence" value="ECO:0007669"/>
    <property type="project" value="EnsemblFungi"/>
</dbReference>
<dbReference type="GO" id="GO:0002092">
    <property type="term" value="P:positive regulation of receptor internalization"/>
    <property type="evidence" value="ECO:0007669"/>
    <property type="project" value="EnsemblFungi"/>
</dbReference>
<reference evidence="3 4" key="1">
    <citation type="submission" date="2016-03" db="EMBL/GenBank/DDBJ databases">
        <authorList>
            <person name="Devillers H."/>
        </authorList>
    </citation>
    <scope>NUCLEOTIDE SEQUENCE [LARGE SCALE GENOMIC DNA]</scope>
    <source>
        <strain evidence="3">CBS 10888</strain>
    </source>
</reference>
<evidence type="ECO:0000313" key="4">
    <source>
        <dbReference type="Proteomes" id="UP000190274"/>
    </source>
</evidence>
<dbReference type="GO" id="GO:0005829">
    <property type="term" value="C:cytosol"/>
    <property type="evidence" value="ECO:0007669"/>
    <property type="project" value="EnsemblFungi"/>
</dbReference>
<dbReference type="OrthoDB" id="3832628at2759"/>
<dbReference type="GO" id="GO:0071230">
    <property type="term" value="P:cellular response to amino acid stimulus"/>
    <property type="evidence" value="ECO:0007669"/>
    <property type="project" value="EnsemblFungi"/>
</dbReference>
<accession>A0A1G4JKE9</accession>
<evidence type="ECO:0000259" key="2">
    <source>
        <dbReference type="Pfam" id="PF13002"/>
    </source>
</evidence>
<feature type="region of interest" description="Disordered" evidence="1">
    <location>
        <begin position="533"/>
        <end position="557"/>
    </location>
</feature>
<dbReference type="InterPro" id="IPR024391">
    <property type="entry name" value="LDB19_N"/>
</dbReference>
<dbReference type="STRING" id="1266660.A0A1G4JKE9"/>
<feature type="region of interest" description="Disordered" evidence="1">
    <location>
        <begin position="329"/>
        <end position="361"/>
    </location>
</feature>
<name>A0A1G4JKE9_9SACH</name>
<sequence length="747" mass="81608">MTFLKKSHLSDKKSTSTSSKDVTEGNVRNEGLVELLIDVESPPCVLYGPPMESTGTLLSGLLKLRVRHPDDVIANSEPLTPVSSHGHKKKSVHSLNSLSQTLSSLSIKNSSASPSASPKLPRTPPSFKYSEIAVQGVSLSLIQRVQYAKPFVAELSAVQSCKDCCSKVTELARWDVVVKETKIPIGDHVYPFSHLIPGSVPVTVSLGSDSKTEVKYELVAEATYKPVIGKDNNVNSKNRAILRLPVPITRSILRGPDRNSMRIFPPTDLVVTAVLPNIIYPKSTFPLELKLDGISSEGRRWRMRRLNWKLEERGRVRLNTCNVHKSKLKSLEKDVAASQTRKNSAKGKPSKRTHDAAPQVTTSVCTLEEAFSITRAPEDANVPQNAATNEEESTNDANSLVHPSDDAMRQEILAEQERMRNEIVQQDLSQETALFTEEVRTIAHGEVKSGWKSDFSGQGKVEMVTELNCMGLNSGVSNPVTRGSSLHSMADHSKQPVTVACDVEDSHLGIYVQHLLILEVIVAEEMLQYANGQPLHPGHGTGSNSSGLTPTASSDQRLAEVSPILAARNTQSIPTDSQNDDNLTPVVSQGNSKVSAAQRIVGLPTGAARVLRMQFRQVITERSGLGISWDDEVPPTYQDIRLLSPPSYSKAMSKKDTSLTQAAKTDNLDDLEDRIDRVDLQMPLPPPQAHSHGDSDQHLTPAQSPLLNHIVSIQGNAGPSHVLTPMNTQEIRMPALSELLDTDRITQ</sequence>
<organism evidence="3 4">
    <name type="scientific">Lachancea dasiensis</name>
    <dbReference type="NCBI Taxonomy" id="1072105"/>
    <lineage>
        <taxon>Eukaryota</taxon>
        <taxon>Fungi</taxon>
        <taxon>Dikarya</taxon>
        <taxon>Ascomycota</taxon>
        <taxon>Saccharomycotina</taxon>
        <taxon>Saccharomycetes</taxon>
        <taxon>Saccharomycetales</taxon>
        <taxon>Saccharomycetaceae</taxon>
        <taxon>Lachancea</taxon>
    </lineage>
</organism>
<feature type="region of interest" description="Disordered" evidence="1">
    <location>
        <begin position="1"/>
        <end position="25"/>
    </location>
</feature>
<dbReference type="GO" id="GO:0033554">
    <property type="term" value="P:cellular response to stress"/>
    <property type="evidence" value="ECO:0007669"/>
    <property type="project" value="EnsemblFungi"/>
</dbReference>
<keyword evidence="4" id="KW-1185">Reference proteome</keyword>
<dbReference type="GO" id="GO:0031625">
    <property type="term" value="F:ubiquitin protein ligase binding"/>
    <property type="evidence" value="ECO:0007669"/>
    <property type="project" value="EnsemblFungi"/>
</dbReference>
<proteinExistence type="predicted"/>
<gene>
    <name evidence="3" type="ORF">LADA_0F07294G</name>
</gene>
<feature type="region of interest" description="Disordered" evidence="1">
    <location>
        <begin position="647"/>
        <end position="669"/>
    </location>
</feature>
<evidence type="ECO:0000313" key="3">
    <source>
        <dbReference type="EMBL" id="SCU90957.1"/>
    </source>
</evidence>
<evidence type="ECO:0000256" key="1">
    <source>
        <dbReference type="SAM" id="MobiDB-lite"/>
    </source>
</evidence>
<protein>
    <submittedName>
        <fullName evidence="3">LADA_0F07294g1_1</fullName>
    </submittedName>
</protein>